<dbReference type="Proteomes" id="UP000318483">
    <property type="component" value="Chromosome"/>
</dbReference>
<evidence type="ECO:0000313" key="9">
    <source>
        <dbReference type="Proteomes" id="UP000318483"/>
    </source>
</evidence>
<feature type="compositionally biased region" description="Acidic residues" evidence="5">
    <location>
        <begin position="605"/>
        <end position="638"/>
    </location>
</feature>
<feature type="region of interest" description="Disordered" evidence="5">
    <location>
        <begin position="576"/>
        <end position="638"/>
    </location>
</feature>
<feature type="domain" description="OmpA-like" evidence="7">
    <location>
        <begin position="491"/>
        <end position="606"/>
    </location>
</feature>
<evidence type="ECO:0000313" key="8">
    <source>
        <dbReference type="EMBL" id="QDY69692.1"/>
    </source>
</evidence>
<dbReference type="PROSITE" id="PS51257">
    <property type="entry name" value="PROKAR_LIPOPROTEIN"/>
    <property type="match status" value="1"/>
</dbReference>
<evidence type="ECO:0000256" key="1">
    <source>
        <dbReference type="ARBA" id="ARBA00004442"/>
    </source>
</evidence>
<dbReference type="Gene3D" id="3.30.1330.60">
    <property type="entry name" value="OmpA-like domain"/>
    <property type="match status" value="1"/>
</dbReference>
<evidence type="ECO:0000256" key="4">
    <source>
        <dbReference type="PROSITE-ProRule" id="PRU00473"/>
    </source>
</evidence>
<evidence type="ECO:0000256" key="6">
    <source>
        <dbReference type="SAM" id="SignalP"/>
    </source>
</evidence>
<gene>
    <name evidence="8" type="ORF">FPZ52_08705</name>
</gene>
<reference evidence="8 9" key="1">
    <citation type="submission" date="2019-07" db="EMBL/GenBank/DDBJ databases">
        <title>Litoreibacter alkalisoli sp. nov., isolated from saline-alkaline soil.</title>
        <authorList>
            <person name="Wang S."/>
            <person name="Xu L."/>
            <person name="Xing Y.-T."/>
            <person name="Sun J.-Q."/>
        </authorList>
    </citation>
    <scope>NUCLEOTIDE SEQUENCE [LARGE SCALE GENOMIC DNA]</scope>
    <source>
        <strain evidence="8 9">LN3S51</strain>
    </source>
</reference>
<dbReference type="GO" id="GO:0009279">
    <property type="term" value="C:cell outer membrane"/>
    <property type="evidence" value="ECO:0007669"/>
    <property type="project" value="UniProtKB-SubCell"/>
</dbReference>
<dbReference type="PRINTS" id="PR01021">
    <property type="entry name" value="OMPADOMAIN"/>
</dbReference>
<organism evidence="8 9">
    <name type="scientific">Qingshengfaniella alkalisoli</name>
    <dbReference type="NCBI Taxonomy" id="2599296"/>
    <lineage>
        <taxon>Bacteria</taxon>
        <taxon>Pseudomonadati</taxon>
        <taxon>Pseudomonadota</taxon>
        <taxon>Alphaproteobacteria</taxon>
        <taxon>Rhodobacterales</taxon>
        <taxon>Paracoccaceae</taxon>
        <taxon>Qingshengfaniella</taxon>
    </lineage>
</organism>
<proteinExistence type="predicted"/>
<dbReference type="PANTHER" id="PTHR30329:SF21">
    <property type="entry name" value="LIPOPROTEIN YIAD-RELATED"/>
    <property type="match status" value="1"/>
</dbReference>
<keyword evidence="9" id="KW-1185">Reference proteome</keyword>
<dbReference type="OrthoDB" id="5525824at2"/>
<comment type="subcellular location">
    <subcellularLocation>
        <location evidence="1">Cell outer membrane</location>
    </subcellularLocation>
</comment>
<evidence type="ECO:0000259" key="7">
    <source>
        <dbReference type="PROSITE" id="PS51123"/>
    </source>
</evidence>
<evidence type="ECO:0000256" key="3">
    <source>
        <dbReference type="ARBA" id="ARBA00023237"/>
    </source>
</evidence>
<dbReference type="InterPro" id="IPR050330">
    <property type="entry name" value="Bact_OuterMem_StrucFunc"/>
</dbReference>
<accession>A0A5B8IU41</accession>
<dbReference type="AlphaFoldDB" id="A0A5B8IU41"/>
<dbReference type="InterPro" id="IPR036737">
    <property type="entry name" value="OmpA-like_sf"/>
</dbReference>
<name>A0A5B8IU41_9RHOB</name>
<dbReference type="PROSITE" id="PS51123">
    <property type="entry name" value="OMPA_2"/>
    <property type="match status" value="1"/>
</dbReference>
<dbReference type="Pfam" id="PF00691">
    <property type="entry name" value="OmpA"/>
    <property type="match status" value="1"/>
</dbReference>
<dbReference type="EMBL" id="CP042261">
    <property type="protein sequence ID" value="QDY69692.1"/>
    <property type="molecule type" value="Genomic_DNA"/>
</dbReference>
<dbReference type="RefSeq" id="WP_146365069.1">
    <property type="nucleotide sequence ID" value="NZ_CP042261.1"/>
</dbReference>
<protein>
    <submittedName>
        <fullName evidence="8">OmpA family protein</fullName>
    </submittedName>
</protein>
<dbReference type="InterPro" id="IPR006665">
    <property type="entry name" value="OmpA-like"/>
</dbReference>
<dbReference type="KEGG" id="lit:FPZ52_08705"/>
<feature type="compositionally biased region" description="Basic and acidic residues" evidence="5">
    <location>
        <begin position="589"/>
        <end position="600"/>
    </location>
</feature>
<dbReference type="PANTHER" id="PTHR30329">
    <property type="entry name" value="STATOR ELEMENT OF FLAGELLAR MOTOR COMPLEX"/>
    <property type="match status" value="1"/>
</dbReference>
<dbReference type="SUPFAM" id="SSF103088">
    <property type="entry name" value="OmpA-like"/>
    <property type="match status" value="1"/>
</dbReference>
<evidence type="ECO:0000256" key="5">
    <source>
        <dbReference type="SAM" id="MobiDB-lite"/>
    </source>
</evidence>
<keyword evidence="3" id="KW-0998">Cell outer membrane</keyword>
<evidence type="ECO:0000256" key="2">
    <source>
        <dbReference type="ARBA" id="ARBA00023136"/>
    </source>
</evidence>
<feature type="chain" id="PRO_5023147665" evidence="6">
    <location>
        <begin position="25"/>
        <end position="638"/>
    </location>
</feature>
<dbReference type="Gene3D" id="3.40.1520.20">
    <property type="match status" value="2"/>
</dbReference>
<feature type="signal peptide" evidence="6">
    <location>
        <begin position="1"/>
        <end position="24"/>
    </location>
</feature>
<dbReference type="InterPro" id="IPR006664">
    <property type="entry name" value="OMP_bac"/>
</dbReference>
<sequence>MAISRTTIFRALALLAGGAACFGAATLVAQRMEAKTEETVRAHLSGQGFDWTEISADGLVATIHGTAPDEAARFRALTSAGEVISPANILDGMTVAAQTDFITPAYRLEFIRNGRDLTLHGLMPGDQDAEASLLALLGATIDNPNLSELITATGEDAPDGWSEALQTAIEALLEMENARVVVEPGKVGATGLVQTRLDASNLRRELAATAGDAVELALELKLPRPIVSPFTTRFRIDDQGARFEACVAESDAGLARIRVAAEAAGATDSSTCRVALGAPDPSWGEAVSTGLTALAEMGEGTITFSDLTVTLFVGENVEAEDADTIANDLEGELPTIYSLTLLTPDTGEDTSPARTLSFTATISPEGLTVLRGAVPDAQSLDAVESLASARFGTEDLDINVRPDESLPLGWSVKVLAGLNALSTLNNGALRVTADRISLNGMSYDEDAQASIAGSLSDALGPDVHYELDIAHEDRPEPVNDLPTPEECVAQVNEQIALNKITFDPGSIELNASGYETVGQIATVLRKCPQVPMEISGHTDSQGREELNQQLSQARADAVLNALMARRVLVGNLSAKGYGENEPIADNDTEEGRETNRRIEFRLTPTEEEVATEGDEPLESDGEAGSETENQPEAEDGQN</sequence>
<dbReference type="CDD" id="cd07185">
    <property type="entry name" value="OmpA_C-like"/>
    <property type="match status" value="1"/>
</dbReference>
<keyword evidence="2 4" id="KW-0472">Membrane</keyword>
<keyword evidence="6" id="KW-0732">Signal</keyword>